<evidence type="ECO:0000313" key="2">
    <source>
        <dbReference type="Proteomes" id="UP000549009"/>
    </source>
</evidence>
<organism evidence="1 2">
    <name type="scientific">Streptomyces spectabilis</name>
    <dbReference type="NCBI Taxonomy" id="68270"/>
    <lineage>
        <taxon>Bacteria</taxon>
        <taxon>Bacillati</taxon>
        <taxon>Actinomycetota</taxon>
        <taxon>Actinomycetes</taxon>
        <taxon>Kitasatosporales</taxon>
        <taxon>Streptomycetaceae</taxon>
        <taxon>Streptomyces</taxon>
    </lineage>
</organism>
<dbReference type="EMBL" id="JACHJD010000022">
    <property type="protein sequence ID" value="MBB5109015.1"/>
    <property type="molecule type" value="Genomic_DNA"/>
</dbReference>
<accession>A0A7W8EZQ7</accession>
<dbReference type="RefSeq" id="WP_184926029.1">
    <property type="nucleotide sequence ID" value="NZ_BMSQ01000025.1"/>
</dbReference>
<sequence>MPTPPHVLVAPVVEGGEFVFAHAGDSALRVWTRNLTCRVEEQLGSPRRGVGAALYGGRISDMAPLKDFVTDFVDHATDTPPLRLTPARIQGVHPLRQRCNADSPTHSAFFAEHVMSPLHTYGPWDRAAPELLLSRTRGTVHRSIGFFATGLPELPTGLDLAALALPSAAVISREGAEDLAEFLHAPPGPVLEDLLHPQDAERLK</sequence>
<dbReference type="AlphaFoldDB" id="A0A7W8EZQ7"/>
<reference evidence="1 2" key="1">
    <citation type="submission" date="2020-08" db="EMBL/GenBank/DDBJ databases">
        <title>Genomic Encyclopedia of Type Strains, Phase III (KMG-III): the genomes of soil and plant-associated and newly described type strains.</title>
        <authorList>
            <person name="Whitman W."/>
        </authorList>
    </citation>
    <scope>NUCLEOTIDE SEQUENCE [LARGE SCALE GENOMIC DNA]</scope>
    <source>
        <strain evidence="1 2">CECT 3146</strain>
    </source>
</reference>
<gene>
    <name evidence="1" type="ORF">FHS40_008141</name>
</gene>
<name>A0A7W8EZQ7_STRST</name>
<proteinExistence type="predicted"/>
<protein>
    <submittedName>
        <fullName evidence="1">Uncharacterized protein</fullName>
    </submittedName>
</protein>
<evidence type="ECO:0000313" key="1">
    <source>
        <dbReference type="EMBL" id="MBB5109015.1"/>
    </source>
</evidence>
<keyword evidence="2" id="KW-1185">Reference proteome</keyword>
<dbReference type="Proteomes" id="UP000549009">
    <property type="component" value="Unassembled WGS sequence"/>
</dbReference>
<comment type="caution">
    <text evidence="1">The sequence shown here is derived from an EMBL/GenBank/DDBJ whole genome shotgun (WGS) entry which is preliminary data.</text>
</comment>